<sequence length="136" mass="15190">MGTTWAYRLLPGLSRKRSTVAIEEHQRTLDSTYYYDEPPELDLQAKRSKQPKAYPFRAVRSIRAAHPQLDESHHSPARSSRPNSTSIATDTNKTNERLPYDNSATEMDTRIGAPSSGRASGALRAGGDSDFRASFY</sequence>
<evidence type="ECO:0000313" key="3">
    <source>
        <dbReference type="Proteomes" id="UP001293254"/>
    </source>
</evidence>
<dbReference type="AlphaFoldDB" id="A0AAE1XSI7"/>
<evidence type="ECO:0000313" key="2">
    <source>
        <dbReference type="EMBL" id="KAK4416791.1"/>
    </source>
</evidence>
<gene>
    <name evidence="2" type="ORF">Salat_2504600</name>
</gene>
<comment type="caution">
    <text evidence="2">The sequence shown here is derived from an EMBL/GenBank/DDBJ whole genome shotgun (WGS) entry which is preliminary data.</text>
</comment>
<organism evidence="2 3">
    <name type="scientific">Sesamum alatum</name>
    <dbReference type="NCBI Taxonomy" id="300844"/>
    <lineage>
        <taxon>Eukaryota</taxon>
        <taxon>Viridiplantae</taxon>
        <taxon>Streptophyta</taxon>
        <taxon>Embryophyta</taxon>
        <taxon>Tracheophyta</taxon>
        <taxon>Spermatophyta</taxon>
        <taxon>Magnoliopsida</taxon>
        <taxon>eudicotyledons</taxon>
        <taxon>Gunneridae</taxon>
        <taxon>Pentapetalae</taxon>
        <taxon>asterids</taxon>
        <taxon>lamiids</taxon>
        <taxon>Lamiales</taxon>
        <taxon>Pedaliaceae</taxon>
        <taxon>Sesamum</taxon>
    </lineage>
</organism>
<dbReference type="Proteomes" id="UP001293254">
    <property type="component" value="Unassembled WGS sequence"/>
</dbReference>
<accession>A0AAE1XSI7</accession>
<feature type="region of interest" description="Disordered" evidence="1">
    <location>
        <begin position="65"/>
        <end position="136"/>
    </location>
</feature>
<feature type="compositionally biased region" description="Low complexity" evidence="1">
    <location>
        <begin position="112"/>
        <end position="126"/>
    </location>
</feature>
<protein>
    <submittedName>
        <fullName evidence="2">Uncharacterized protein</fullName>
    </submittedName>
</protein>
<reference evidence="2" key="1">
    <citation type="submission" date="2020-06" db="EMBL/GenBank/DDBJ databases">
        <authorList>
            <person name="Li T."/>
            <person name="Hu X."/>
            <person name="Zhang T."/>
            <person name="Song X."/>
            <person name="Zhang H."/>
            <person name="Dai N."/>
            <person name="Sheng W."/>
            <person name="Hou X."/>
            <person name="Wei L."/>
        </authorList>
    </citation>
    <scope>NUCLEOTIDE SEQUENCE</scope>
    <source>
        <strain evidence="2">3651</strain>
        <tissue evidence="2">Leaf</tissue>
    </source>
</reference>
<reference evidence="2" key="2">
    <citation type="journal article" date="2024" name="Plant">
        <title>Genomic evolution and insights into agronomic trait innovations of Sesamum species.</title>
        <authorList>
            <person name="Miao H."/>
            <person name="Wang L."/>
            <person name="Qu L."/>
            <person name="Liu H."/>
            <person name="Sun Y."/>
            <person name="Le M."/>
            <person name="Wang Q."/>
            <person name="Wei S."/>
            <person name="Zheng Y."/>
            <person name="Lin W."/>
            <person name="Duan Y."/>
            <person name="Cao H."/>
            <person name="Xiong S."/>
            <person name="Wang X."/>
            <person name="Wei L."/>
            <person name="Li C."/>
            <person name="Ma Q."/>
            <person name="Ju M."/>
            <person name="Zhao R."/>
            <person name="Li G."/>
            <person name="Mu C."/>
            <person name="Tian Q."/>
            <person name="Mei H."/>
            <person name="Zhang T."/>
            <person name="Gao T."/>
            <person name="Zhang H."/>
        </authorList>
    </citation>
    <scope>NUCLEOTIDE SEQUENCE</scope>
    <source>
        <strain evidence="2">3651</strain>
    </source>
</reference>
<keyword evidence="3" id="KW-1185">Reference proteome</keyword>
<proteinExistence type="predicted"/>
<name>A0AAE1XSI7_9LAMI</name>
<feature type="compositionally biased region" description="Basic and acidic residues" evidence="1">
    <location>
        <begin position="127"/>
        <end position="136"/>
    </location>
</feature>
<dbReference type="EMBL" id="JACGWO010000010">
    <property type="protein sequence ID" value="KAK4416791.1"/>
    <property type="molecule type" value="Genomic_DNA"/>
</dbReference>
<feature type="compositionally biased region" description="Polar residues" evidence="1">
    <location>
        <begin position="77"/>
        <end position="92"/>
    </location>
</feature>
<evidence type="ECO:0000256" key="1">
    <source>
        <dbReference type="SAM" id="MobiDB-lite"/>
    </source>
</evidence>